<proteinExistence type="predicted"/>
<dbReference type="EMBL" id="LQWZ01000035">
    <property type="protein sequence ID" value="OAH53635.1"/>
    <property type="molecule type" value="Genomic_DNA"/>
</dbReference>
<dbReference type="RefSeq" id="WP_063975312.1">
    <property type="nucleotide sequence ID" value="NZ_LQWZ01000035.1"/>
</dbReference>
<dbReference type="AlphaFoldDB" id="A0A177KL53"/>
<name>A0A177KL53_9BACI</name>
<feature type="domain" description="Peptidase C39-like" evidence="1">
    <location>
        <begin position="4"/>
        <end position="132"/>
    </location>
</feature>
<organism evidence="2 3">
    <name type="scientific">Domibacillus aminovorans</name>
    <dbReference type="NCBI Taxonomy" id="29332"/>
    <lineage>
        <taxon>Bacteria</taxon>
        <taxon>Bacillati</taxon>
        <taxon>Bacillota</taxon>
        <taxon>Bacilli</taxon>
        <taxon>Bacillales</taxon>
        <taxon>Bacillaceae</taxon>
        <taxon>Domibacillus</taxon>
    </lineage>
</organism>
<accession>A0A177KL53</accession>
<dbReference type="OrthoDB" id="2435874at2"/>
<gene>
    <name evidence="2" type="ORF">AWH48_10130</name>
</gene>
<dbReference type="Proteomes" id="UP000077271">
    <property type="component" value="Unassembled WGS sequence"/>
</dbReference>
<sequence>MIPVKGKSQYDDDIKPQFRSSACGPVTVSVILNYWFSGTYPIHVNELYTSLSTTPIGLFRFMMVYKLRRLLGPDWLVKSTNRIDEVMDELQKGHPVAAKFDKYFTLRFFSKPMYAYHWVVITGYEMKNGEIILFFHDNGAPGRESKRRHVSYREQSSMLRFVLITPPDSQKNPL</sequence>
<dbReference type="SUPFAM" id="SSF54001">
    <property type="entry name" value="Cysteine proteinases"/>
    <property type="match status" value="1"/>
</dbReference>
<reference evidence="2 3" key="1">
    <citation type="submission" date="2016-01" db="EMBL/GenBank/DDBJ databases">
        <title>Investigation of taxonomic status of Bacillus aminovorans.</title>
        <authorList>
            <person name="Verma A."/>
            <person name="Pal Y."/>
            <person name="Krishnamurthi S."/>
        </authorList>
    </citation>
    <scope>NUCLEOTIDE SEQUENCE [LARGE SCALE GENOMIC DNA]</scope>
    <source>
        <strain evidence="2 3">DSM 4337</strain>
    </source>
</reference>
<dbReference type="InterPro" id="IPR038765">
    <property type="entry name" value="Papain-like_cys_pep_sf"/>
</dbReference>
<protein>
    <recommendedName>
        <fullName evidence="1">Peptidase C39-like domain-containing protein</fullName>
    </recommendedName>
</protein>
<comment type="caution">
    <text evidence="2">The sequence shown here is derived from an EMBL/GenBank/DDBJ whole genome shotgun (WGS) entry which is preliminary data.</text>
</comment>
<dbReference type="Pfam" id="PF13529">
    <property type="entry name" value="Peptidase_C39_2"/>
    <property type="match status" value="1"/>
</dbReference>
<evidence type="ECO:0000313" key="3">
    <source>
        <dbReference type="Proteomes" id="UP000077271"/>
    </source>
</evidence>
<evidence type="ECO:0000259" key="1">
    <source>
        <dbReference type="Pfam" id="PF13529"/>
    </source>
</evidence>
<evidence type="ECO:0000313" key="2">
    <source>
        <dbReference type="EMBL" id="OAH53635.1"/>
    </source>
</evidence>
<dbReference type="InterPro" id="IPR039564">
    <property type="entry name" value="Peptidase_C39-like"/>
</dbReference>